<dbReference type="EMBL" id="JAKOGI010002493">
    <property type="protein sequence ID" value="KAJ8421870.1"/>
    <property type="molecule type" value="Genomic_DNA"/>
</dbReference>
<sequence length="159" mass="17575">MASGEDGDIMTRATVSVNVYPDISLVSTSSTVAQNVQTMELRKHHRSLQNEVTYVRGSSSGSDDDNSTFDAFELNRAPSISLVAEVSGIIRDVVVPELQSKKSHDKRGSSEVANHKPNKRNDVFVIERLTITTCTVTLFVIERCVKWSFVVDKNESEAL</sequence>
<name>A0A9Q1GJS1_9CARY</name>
<reference evidence="1" key="1">
    <citation type="submission" date="2022-04" db="EMBL/GenBank/DDBJ databases">
        <title>Carnegiea gigantea Genome sequencing and assembly v2.</title>
        <authorList>
            <person name="Copetti D."/>
            <person name="Sanderson M.J."/>
            <person name="Burquez A."/>
            <person name="Wojciechowski M.F."/>
        </authorList>
    </citation>
    <scope>NUCLEOTIDE SEQUENCE</scope>
    <source>
        <strain evidence="1">SGP5-SGP5p</strain>
        <tissue evidence="1">Aerial part</tissue>
    </source>
</reference>
<accession>A0A9Q1GJS1</accession>
<protein>
    <submittedName>
        <fullName evidence="1">Uncharacterized protein</fullName>
    </submittedName>
</protein>
<keyword evidence="2" id="KW-1185">Reference proteome</keyword>
<evidence type="ECO:0000313" key="2">
    <source>
        <dbReference type="Proteomes" id="UP001153076"/>
    </source>
</evidence>
<gene>
    <name evidence="1" type="ORF">Cgig2_016480</name>
</gene>
<comment type="caution">
    <text evidence="1">The sequence shown here is derived from an EMBL/GenBank/DDBJ whole genome shotgun (WGS) entry which is preliminary data.</text>
</comment>
<evidence type="ECO:0000313" key="1">
    <source>
        <dbReference type="EMBL" id="KAJ8421870.1"/>
    </source>
</evidence>
<dbReference type="Proteomes" id="UP001153076">
    <property type="component" value="Unassembled WGS sequence"/>
</dbReference>
<proteinExistence type="predicted"/>
<dbReference type="AlphaFoldDB" id="A0A9Q1GJS1"/>
<organism evidence="1 2">
    <name type="scientific">Carnegiea gigantea</name>
    <dbReference type="NCBI Taxonomy" id="171969"/>
    <lineage>
        <taxon>Eukaryota</taxon>
        <taxon>Viridiplantae</taxon>
        <taxon>Streptophyta</taxon>
        <taxon>Embryophyta</taxon>
        <taxon>Tracheophyta</taxon>
        <taxon>Spermatophyta</taxon>
        <taxon>Magnoliopsida</taxon>
        <taxon>eudicotyledons</taxon>
        <taxon>Gunneridae</taxon>
        <taxon>Pentapetalae</taxon>
        <taxon>Caryophyllales</taxon>
        <taxon>Cactineae</taxon>
        <taxon>Cactaceae</taxon>
        <taxon>Cactoideae</taxon>
        <taxon>Echinocereeae</taxon>
        <taxon>Carnegiea</taxon>
    </lineage>
</organism>